<dbReference type="RefSeq" id="WP_025532495.1">
    <property type="nucleotide sequence ID" value="NZ_QTJW01000049.1"/>
</dbReference>
<name>A0A3E3DBM9_9FIRM</name>
<keyword evidence="2" id="KW-0808">Transferase</keyword>
<protein>
    <submittedName>
        <fullName evidence="2">Glycosyltransferase family 2 protein</fullName>
    </submittedName>
</protein>
<comment type="caution">
    <text evidence="2">The sequence shown here is derived from an EMBL/GenBank/DDBJ whole genome shotgun (WGS) entry which is preliminary data.</text>
</comment>
<dbReference type="PANTHER" id="PTHR22916">
    <property type="entry name" value="GLYCOSYLTRANSFERASE"/>
    <property type="match status" value="1"/>
</dbReference>
<dbReference type="OrthoDB" id="9802649at2"/>
<dbReference type="Pfam" id="PF00535">
    <property type="entry name" value="Glycos_transf_2"/>
    <property type="match status" value="1"/>
</dbReference>
<dbReference type="GO" id="GO:0016758">
    <property type="term" value="F:hexosyltransferase activity"/>
    <property type="evidence" value="ECO:0007669"/>
    <property type="project" value="UniProtKB-ARBA"/>
</dbReference>
<accession>A0A3E3DBM9</accession>
<feature type="domain" description="Glycosyltransferase 2-like" evidence="1">
    <location>
        <begin position="5"/>
        <end position="125"/>
    </location>
</feature>
<dbReference type="PANTHER" id="PTHR22916:SF3">
    <property type="entry name" value="UDP-GLCNAC:BETAGAL BETA-1,3-N-ACETYLGLUCOSAMINYLTRANSFERASE-LIKE PROTEIN 1"/>
    <property type="match status" value="1"/>
</dbReference>
<dbReference type="InterPro" id="IPR029044">
    <property type="entry name" value="Nucleotide-diphossugar_trans"/>
</dbReference>
<reference evidence="2 3" key="1">
    <citation type="submission" date="2018-08" db="EMBL/GenBank/DDBJ databases">
        <title>A genome reference for cultivated species of the human gut microbiota.</title>
        <authorList>
            <person name="Zou Y."/>
            <person name="Xue W."/>
            <person name="Luo G."/>
        </authorList>
    </citation>
    <scope>NUCLEOTIDE SEQUENCE [LARGE SCALE GENOMIC DNA]</scope>
    <source>
        <strain evidence="2 3">AF19-13AC</strain>
    </source>
</reference>
<dbReference type="AlphaFoldDB" id="A0A3E3DBM9"/>
<dbReference type="CDD" id="cd04196">
    <property type="entry name" value="GT_2_like_d"/>
    <property type="match status" value="1"/>
</dbReference>
<dbReference type="EMBL" id="QTJW01000049">
    <property type="protein sequence ID" value="RGD66406.1"/>
    <property type="molecule type" value="Genomic_DNA"/>
</dbReference>
<dbReference type="Gene3D" id="3.90.550.10">
    <property type="entry name" value="Spore Coat Polysaccharide Biosynthesis Protein SpsA, Chain A"/>
    <property type="match status" value="1"/>
</dbReference>
<evidence type="ECO:0000313" key="3">
    <source>
        <dbReference type="Proteomes" id="UP000261023"/>
    </source>
</evidence>
<organism evidence="2 3">
    <name type="scientific">Hungatella hathewayi</name>
    <dbReference type="NCBI Taxonomy" id="154046"/>
    <lineage>
        <taxon>Bacteria</taxon>
        <taxon>Bacillati</taxon>
        <taxon>Bacillota</taxon>
        <taxon>Clostridia</taxon>
        <taxon>Lachnospirales</taxon>
        <taxon>Lachnospiraceae</taxon>
        <taxon>Hungatella</taxon>
    </lineage>
</organism>
<proteinExistence type="predicted"/>
<evidence type="ECO:0000313" key="2">
    <source>
        <dbReference type="EMBL" id="RGD66406.1"/>
    </source>
</evidence>
<gene>
    <name evidence="2" type="ORF">DWX31_32715</name>
</gene>
<dbReference type="InterPro" id="IPR001173">
    <property type="entry name" value="Glyco_trans_2-like"/>
</dbReference>
<dbReference type="SUPFAM" id="SSF53448">
    <property type="entry name" value="Nucleotide-diphospho-sugar transferases"/>
    <property type="match status" value="1"/>
</dbReference>
<sequence length="314" mass="36608">MNIQILMSTYNGEKYIRTQLNSILEQEYQDFDLLIRDDGSTDHTCEIIKEYAENYPNITWYAGENLGVQKSFFDLILKANLEKDYYAFADQDDKWLPGKISRAVSILDTYSEVIPVLYCSDKIIVDEELRPLKITVSRVMKKPSFGNALVQDMCTGCTAVINKALLTLMRNRIPDYVIMHDWWFYLTASCFGEVYYDEKSYILYRQHGNNTSGAMVSRHELIRYRIQQLSKPRGEIYRQAQTFLEVFNRKSPKCEKSGVNPPTISPTNRELITDLLKSRVNPVYRLKVIMNPRFFRQKTSDNLVLKLIILIGKL</sequence>
<dbReference type="Proteomes" id="UP000261023">
    <property type="component" value="Unassembled WGS sequence"/>
</dbReference>
<evidence type="ECO:0000259" key="1">
    <source>
        <dbReference type="Pfam" id="PF00535"/>
    </source>
</evidence>